<organism evidence="1 2">
    <name type="scientific">Streptomyces albireticuli</name>
    <dbReference type="NCBI Taxonomy" id="1940"/>
    <lineage>
        <taxon>Bacteria</taxon>
        <taxon>Bacillati</taxon>
        <taxon>Actinomycetota</taxon>
        <taxon>Actinomycetes</taxon>
        <taxon>Kitasatosporales</taxon>
        <taxon>Streptomycetaceae</taxon>
        <taxon>Streptomyces</taxon>
    </lineage>
</organism>
<dbReference type="Proteomes" id="UP000195755">
    <property type="component" value="Chromosome"/>
</dbReference>
<proteinExistence type="predicted"/>
<dbReference type="EMBL" id="CP021744">
    <property type="protein sequence ID" value="ARZ69300.1"/>
    <property type="molecule type" value="Genomic_DNA"/>
</dbReference>
<protein>
    <submittedName>
        <fullName evidence="1">Uncharacterized protein</fullName>
    </submittedName>
</protein>
<gene>
    <name evidence="1" type="ORF">SMD11_3675</name>
</gene>
<name>A0A1Z2L4S9_9ACTN</name>
<reference evidence="1 2" key="1">
    <citation type="submission" date="2017-06" db="EMBL/GenBank/DDBJ databases">
        <title>Streptomyces albireticuli Genome sequencing and assembly.</title>
        <authorList>
            <person name="Wang Y."/>
            <person name="Du B."/>
            <person name="Ding Y."/>
            <person name="Liu H."/>
            <person name="Hou Q."/>
            <person name="Liu K."/>
            <person name="Yao L."/>
            <person name="Wang C."/>
        </authorList>
    </citation>
    <scope>NUCLEOTIDE SEQUENCE [LARGE SCALE GENOMIC DNA]</scope>
    <source>
        <strain evidence="1 2">MDJK11</strain>
    </source>
</reference>
<evidence type="ECO:0000313" key="1">
    <source>
        <dbReference type="EMBL" id="ARZ69300.1"/>
    </source>
</evidence>
<dbReference type="KEGG" id="salj:SMD11_3675"/>
<sequence>MVSLLRIACMLRRLAADEAQEPSGGVHSVSSGTVQRVVPTWTLAVR</sequence>
<accession>A0A1Z2L4S9</accession>
<evidence type="ECO:0000313" key="2">
    <source>
        <dbReference type="Proteomes" id="UP000195755"/>
    </source>
</evidence>
<dbReference type="AlphaFoldDB" id="A0A1Z2L4S9"/>